<accession>A0ABW4PDV3</accession>
<dbReference type="Pfam" id="PF19979">
    <property type="entry name" value="DUF6415"/>
    <property type="match status" value="1"/>
</dbReference>
<organism evidence="1 2">
    <name type="scientific">Streptomyces desertarenae</name>
    <dbReference type="NCBI Taxonomy" id="2666184"/>
    <lineage>
        <taxon>Bacteria</taxon>
        <taxon>Bacillati</taxon>
        <taxon>Actinomycetota</taxon>
        <taxon>Actinomycetes</taxon>
        <taxon>Kitasatosporales</taxon>
        <taxon>Streptomycetaceae</taxon>
        <taxon>Streptomyces</taxon>
    </lineage>
</organism>
<keyword evidence="2" id="KW-1185">Reference proteome</keyword>
<dbReference type="RefSeq" id="WP_380895746.1">
    <property type="nucleotide sequence ID" value="NZ_JBHUFU010000001.1"/>
</dbReference>
<reference evidence="2" key="1">
    <citation type="journal article" date="2019" name="Int. J. Syst. Evol. Microbiol.">
        <title>The Global Catalogue of Microorganisms (GCM) 10K type strain sequencing project: providing services to taxonomists for standard genome sequencing and annotation.</title>
        <authorList>
            <consortium name="The Broad Institute Genomics Platform"/>
            <consortium name="The Broad Institute Genome Sequencing Center for Infectious Disease"/>
            <person name="Wu L."/>
            <person name="Ma J."/>
        </authorList>
    </citation>
    <scope>NUCLEOTIDE SEQUENCE [LARGE SCALE GENOMIC DNA]</scope>
    <source>
        <strain evidence="2">CGMCC 4.7455</strain>
    </source>
</reference>
<protein>
    <submittedName>
        <fullName evidence="1">DUF6415 family natural product biosynthesis protein</fullName>
    </submittedName>
</protein>
<dbReference type="InterPro" id="IPR046300">
    <property type="entry name" value="DUF6415"/>
</dbReference>
<proteinExistence type="predicted"/>
<evidence type="ECO:0000313" key="2">
    <source>
        <dbReference type="Proteomes" id="UP001597365"/>
    </source>
</evidence>
<name>A0ABW4PDV3_9ACTN</name>
<dbReference type="Proteomes" id="UP001597365">
    <property type="component" value="Unassembled WGS sequence"/>
</dbReference>
<evidence type="ECO:0000313" key="1">
    <source>
        <dbReference type="EMBL" id="MFD1828307.1"/>
    </source>
</evidence>
<comment type="caution">
    <text evidence="1">The sequence shown here is derived from an EMBL/GenBank/DDBJ whole genome shotgun (WGS) entry which is preliminary data.</text>
</comment>
<dbReference type="EMBL" id="JBHUFU010000001">
    <property type="protein sequence ID" value="MFD1828307.1"/>
    <property type="molecule type" value="Genomic_DNA"/>
</dbReference>
<sequence length="110" mass="12507">MDVEAVRRAVRRALAHGSALPSHEELVELEALLREHIRRLLPAARARAAAPRPVTPQRLRYRARLEWIANQAGRGLGDGLSAARRQVRSLAQDCRWLLHQTPEWNRKATP</sequence>
<gene>
    <name evidence="1" type="ORF">ACFSJS_01345</name>
</gene>